<dbReference type="EMBL" id="CM047750">
    <property type="protein sequence ID" value="KAJ0008279.1"/>
    <property type="molecule type" value="Genomic_DNA"/>
</dbReference>
<protein>
    <submittedName>
        <fullName evidence="1">Uncharacterized protein</fullName>
    </submittedName>
</protein>
<evidence type="ECO:0000313" key="2">
    <source>
        <dbReference type="Proteomes" id="UP001163603"/>
    </source>
</evidence>
<reference evidence="2" key="1">
    <citation type="journal article" date="2023" name="G3 (Bethesda)">
        <title>Genome assembly and association tests identify interacting loci associated with vigor, precocity, and sex in interspecific pistachio rootstocks.</title>
        <authorList>
            <person name="Palmer W."/>
            <person name="Jacygrad E."/>
            <person name="Sagayaradj S."/>
            <person name="Cavanaugh K."/>
            <person name="Han R."/>
            <person name="Bertier L."/>
            <person name="Beede B."/>
            <person name="Kafkas S."/>
            <person name="Golino D."/>
            <person name="Preece J."/>
            <person name="Michelmore R."/>
        </authorList>
    </citation>
    <scope>NUCLEOTIDE SEQUENCE [LARGE SCALE GENOMIC DNA]</scope>
</reference>
<dbReference type="Proteomes" id="UP001163603">
    <property type="component" value="Chromosome 15"/>
</dbReference>
<sequence length="233" mass="27190">MSRENQTRNSRLQNLWQWKYPIFLLKEKLRSLAKGSQIIQPMEGAQLRRSIKKLSEVEELLKSDSSNGSFIPIQKEKPTAYVHLNLPYRQSCFLKNLEKLVGKISNLSKTSTSNTEDRMEELLKLILNGDRSHFHIPVVEYGSKREPLQKIYNDERQALYVAVSVDHLLLANNETPAKSFRLFPGFKLIAQHCYRGFENSETLLFHQGEMEVEWRPFLASWTRKISPSENYFA</sequence>
<name>A0ACC0X4R0_9ROSI</name>
<gene>
    <name evidence="1" type="ORF">Pint_29231</name>
</gene>
<accession>A0ACC0X4R0</accession>
<evidence type="ECO:0000313" key="1">
    <source>
        <dbReference type="EMBL" id="KAJ0008279.1"/>
    </source>
</evidence>
<comment type="caution">
    <text evidence="1">The sequence shown here is derived from an EMBL/GenBank/DDBJ whole genome shotgun (WGS) entry which is preliminary data.</text>
</comment>
<organism evidence="1 2">
    <name type="scientific">Pistacia integerrima</name>
    <dbReference type="NCBI Taxonomy" id="434235"/>
    <lineage>
        <taxon>Eukaryota</taxon>
        <taxon>Viridiplantae</taxon>
        <taxon>Streptophyta</taxon>
        <taxon>Embryophyta</taxon>
        <taxon>Tracheophyta</taxon>
        <taxon>Spermatophyta</taxon>
        <taxon>Magnoliopsida</taxon>
        <taxon>eudicotyledons</taxon>
        <taxon>Gunneridae</taxon>
        <taxon>Pentapetalae</taxon>
        <taxon>rosids</taxon>
        <taxon>malvids</taxon>
        <taxon>Sapindales</taxon>
        <taxon>Anacardiaceae</taxon>
        <taxon>Pistacia</taxon>
    </lineage>
</organism>
<proteinExistence type="predicted"/>
<keyword evidence="2" id="KW-1185">Reference proteome</keyword>